<evidence type="ECO:0000313" key="3">
    <source>
        <dbReference type="Proteomes" id="UP000712600"/>
    </source>
</evidence>
<dbReference type="EMBL" id="QGKX02001347">
    <property type="protein sequence ID" value="KAF3525478.1"/>
    <property type="molecule type" value="Genomic_DNA"/>
</dbReference>
<proteinExistence type="predicted"/>
<comment type="caution">
    <text evidence="2">The sequence shown here is derived from an EMBL/GenBank/DDBJ whole genome shotgun (WGS) entry which is preliminary data.</text>
</comment>
<dbReference type="Proteomes" id="UP000712600">
    <property type="component" value="Unassembled WGS sequence"/>
</dbReference>
<reference evidence="2" key="1">
    <citation type="submission" date="2019-12" db="EMBL/GenBank/DDBJ databases">
        <title>Genome sequencing and annotation of Brassica cretica.</title>
        <authorList>
            <person name="Studholme D.J."/>
            <person name="Sarris P."/>
        </authorList>
    </citation>
    <scope>NUCLEOTIDE SEQUENCE</scope>
    <source>
        <strain evidence="2">PFS-109/04</strain>
        <tissue evidence="2">Leaf</tissue>
    </source>
</reference>
<evidence type="ECO:0000313" key="2">
    <source>
        <dbReference type="EMBL" id="KAF3525478.1"/>
    </source>
</evidence>
<feature type="region of interest" description="Disordered" evidence="1">
    <location>
        <begin position="162"/>
        <end position="185"/>
    </location>
</feature>
<evidence type="ECO:0000256" key="1">
    <source>
        <dbReference type="SAM" id="MobiDB-lite"/>
    </source>
</evidence>
<protein>
    <submittedName>
        <fullName evidence="2">Uncharacterized protein</fullName>
    </submittedName>
</protein>
<sequence length="252" mass="28038">MPRSVRGDGQSFEVDEFVIFVGKVERRDGISLSYHLCLVDRVYEASGGAITSSRNLVISSKHEARNRLAASVRGRTASAIRTLGRSQQPSKVRSCLRWWRAFAYQACDEMVLKVSAPALLIYVIVPLLWPRDRDPDEASKAFSARVLRYNRLTLISPRRAISEASSRKETQSSRSPSPLRAISVSRRTRRRAESLGLVGGYIESEAFIFVEESFELSPVLVNISSSVEPISMSLGLDVDEFVTHGDEMPASS</sequence>
<name>A0A8S9PVZ2_BRACR</name>
<gene>
    <name evidence="2" type="ORF">F2Q69_00048163</name>
</gene>
<dbReference type="AlphaFoldDB" id="A0A8S9PVZ2"/>
<accession>A0A8S9PVZ2</accession>
<organism evidence="2 3">
    <name type="scientific">Brassica cretica</name>
    <name type="common">Mustard</name>
    <dbReference type="NCBI Taxonomy" id="69181"/>
    <lineage>
        <taxon>Eukaryota</taxon>
        <taxon>Viridiplantae</taxon>
        <taxon>Streptophyta</taxon>
        <taxon>Embryophyta</taxon>
        <taxon>Tracheophyta</taxon>
        <taxon>Spermatophyta</taxon>
        <taxon>Magnoliopsida</taxon>
        <taxon>eudicotyledons</taxon>
        <taxon>Gunneridae</taxon>
        <taxon>Pentapetalae</taxon>
        <taxon>rosids</taxon>
        <taxon>malvids</taxon>
        <taxon>Brassicales</taxon>
        <taxon>Brassicaceae</taxon>
        <taxon>Brassiceae</taxon>
        <taxon>Brassica</taxon>
    </lineage>
</organism>